<dbReference type="InterPro" id="IPR012917">
    <property type="entry name" value="DUF3294"/>
</dbReference>
<reference evidence="1 2" key="1">
    <citation type="journal article" date="2013" name="PLoS Genet.">
        <title>Genomic mechanisms accounting for the adaptation to parasitism in nematode-trapping fungi.</title>
        <authorList>
            <person name="Meerupati T."/>
            <person name="Andersson K.M."/>
            <person name="Friman E."/>
            <person name="Kumar D."/>
            <person name="Tunlid A."/>
            <person name="Ahren D."/>
        </authorList>
    </citation>
    <scope>NUCLEOTIDE SEQUENCE [LARGE SCALE GENOMIC DNA]</scope>
    <source>
        <strain evidence="1 2">CBS 200.50</strain>
    </source>
</reference>
<comment type="caution">
    <text evidence="1">The sequence shown here is derived from an EMBL/GenBank/DDBJ whole genome shotgun (WGS) entry which is preliminary data.</text>
</comment>
<dbReference type="HOGENOM" id="CLU_1390180_0_0_1"/>
<reference evidence="2" key="2">
    <citation type="submission" date="2013-04" db="EMBL/GenBank/DDBJ databases">
        <title>Genomic mechanisms accounting for the adaptation to parasitism in nematode-trapping fungi.</title>
        <authorList>
            <person name="Ahren D.G."/>
        </authorList>
    </citation>
    <scope>NUCLEOTIDE SEQUENCE [LARGE SCALE GENOMIC DNA]</scope>
    <source>
        <strain evidence="2">CBS 200.50</strain>
    </source>
</reference>
<sequence>MNHAPIQRAAVRKFGESNSVTDNRLNHTDSLDRALQMTLGDKIAEQTTALQACLTRAANIAWNRNARLPSDKILPVPKYGPMDSVVHSDMPEYFPEMIGTFIALPNSLIIDLLKFYELRPQIYKETREGDRDENYDDEEEEGIFYVTLTDEGVSANKLACLRVIANNCGINLKKVRSRELEELAKQDPDLWGIIID</sequence>
<dbReference type="AlphaFoldDB" id="S8A3D8"/>
<dbReference type="EMBL" id="AQGS01000635">
    <property type="protein sequence ID" value="EPS37520.1"/>
    <property type="molecule type" value="Genomic_DNA"/>
</dbReference>
<organism evidence="1 2">
    <name type="scientific">Dactylellina haptotyla (strain CBS 200.50)</name>
    <name type="common">Nematode-trapping fungus</name>
    <name type="synonym">Monacrosporium haptotylum</name>
    <dbReference type="NCBI Taxonomy" id="1284197"/>
    <lineage>
        <taxon>Eukaryota</taxon>
        <taxon>Fungi</taxon>
        <taxon>Dikarya</taxon>
        <taxon>Ascomycota</taxon>
        <taxon>Pezizomycotina</taxon>
        <taxon>Orbiliomycetes</taxon>
        <taxon>Orbiliales</taxon>
        <taxon>Orbiliaceae</taxon>
        <taxon>Dactylellina</taxon>
    </lineage>
</organism>
<accession>S8A3D8</accession>
<gene>
    <name evidence="1" type="ORF">H072_8819</name>
</gene>
<protein>
    <submittedName>
        <fullName evidence="1">Uncharacterized protein</fullName>
    </submittedName>
</protein>
<proteinExistence type="predicted"/>
<evidence type="ECO:0000313" key="1">
    <source>
        <dbReference type="EMBL" id="EPS37520.1"/>
    </source>
</evidence>
<keyword evidence="2" id="KW-1185">Reference proteome</keyword>
<dbReference type="Pfam" id="PF07957">
    <property type="entry name" value="DUF3294"/>
    <property type="match status" value="1"/>
</dbReference>
<evidence type="ECO:0000313" key="2">
    <source>
        <dbReference type="Proteomes" id="UP000015100"/>
    </source>
</evidence>
<name>S8A3D8_DACHA</name>
<dbReference type="Proteomes" id="UP000015100">
    <property type="component" value="Unassembled WGS sequence"/>
</dbReference>